<dbReference type="InterPro" id="IPR044925">
    <property type="entry name" value="His-Me_finger_sf"/>
</dbReference>
<protein>
    <submittedName>
        <fullName evidence="5">HNH endonuclease</fullName>
    </submittedName>
</protein>
<keyword evidence="5" id="KW-0540">Nuclease</keyword>
<dbReference type="EMBL" id="MK500327">
    <property type="protein sequence ID" value="QBK85694.1"/>
    <property type="molecule type" value="Genomic_DNA"/>
</dbReference>
<dbReference type="InterPro" id="IPR036388">
    <property type="entry name" value="WH-like_DNA-bd_sf"/>
</dbReference>
<dbReference type="Pfam" id="PF07453">
    <property type="entry name" value="NUMOD1"/>
    <property type="match status" value="2"/>
</dbReference>
<dbReference type="SUPFAM" id="SSF54060">
    <property type="entry name" value="His-Me finger endonucleases"/>
    <property type="match status" value="2"/>
</dbReference>
<gene>
    <name evidence="5" type="ORF">LCMAC101_02890</name>
</gene>
<dbReference type="Gene3D" id="1.10.10.10">
    <property type="entry name" value="Winged helix-like DNA-binding domain superfamily/Winged helix DNA-binding domain"/>
    <property type="match status" value="2"/>
</dbReference>
<keyword evidence="5" id="KW-0255">Endonuclease</keyword>
<dbReference type="InterPro" id="IPR054307">
    <property type="entry name" value="I-HmuI_NUMOD-like"/>
</dbReference>
<proteinExistence type="predicted"/>
<dbReference type="InterPro" id="IPR010902">
    <property type="entry name" value="NUMOD4"/>
</dbReference>
<feature type="domain" description="DNA endonuclease I-HmuI-like NUMOD-like" evidence="4">
    <location>
        <begin position="351"/>
        <end position="395"/>
    </location>
</feature>
<dbReference type="GO" id="GO:0004519">
    <property type="term" value="F:endonuclease activity"/>
    <property type="evidence" value="ECO:0007669"/>
    <property type="project" value="UniProtKB-KW"/>
</dbReference>
<reference evidence="5" key="1">
    <citation type="journal article" date="2019" name="MBio">
        <title>Virus Genomes from Deep Sea Sediments Expand the Ocean Megavirome and Support Independent Origins of Viral Gigantism.</title>
        <authorList>
            <person name="Backstrom D."/>
            <person name="Yutin N."/>
            <person name="Jorgensen S.L."/>
            <person name="Dharamshi J."/>
            <person name="Homa F."/>
            <person name="Zaremba-Niedwiedzka K."/>
            <person name="Spang A."/>
            <person name="Wolf Y.I."/>
            <person name="Koonin E.V."/>
            <person name="Ettema T.J."/>
        </authorList>
    </citation>
    <scope>NUCLEOTIDE SEQUENCE</scope>
</reference>
<evidence type="ECO:0000259" key="2">
    <source>
        <dbReference type="Pfam" id="PF07463"/>
    </source>
</evidence>
<feature type="domain" description="Nuclease-associated modular DNA-binding 1" evidence="1">
    <location>
        <begin position="282"/>
        <end position="313"/>
    </location>
</feature>
<dbReference type="SMART" id="SM00497">
    <property type="entry name" value="IENR1"/>
    <property type="match status" value="3"/>
</dbReference>
<evidence type="ECO:0000259" key="1">
    <source>
        <dbReference type="Pfam" id="PF07453"/>
    </source>
</evidence>
<organism evidence="5">
    <name type="scientific">Marseillevirus LCMAC101</name>
    <dbReference type="NCBI Taxonomy" id="2506602"/>
    <lineage>
        <taxon>Viruses</taxon>
        <taxon>Varidnaviria</taxon>
        <taxon>Bamfordvirae</taxon>
        <taxon>Nucleocytoviricota</taxon>
        <taxon>Megaviricetes</taxon>
        <taxon>Pimascovirales</taxon>
        <taxon>Pimascovirales incertae sedis</taxon>
        <taxon>Marseilleviridae</taxon>
    </lineage>
</organism>
<keyword evidence="5" id="KW-0378">Hydrolase</keyword>
<dbReference type="Gene3D" id="3.90.75.20">
    <property type="match status" value="2"/>
</dbReference>
<dbReference type="InterPro" id="IPR010896">
    <property type="entry name" value="NUMOD1"/>
</dbReference>
<accession>A0A481YT67</accession>
<feature type="domain" description="HNH nuclease" evidence="3">
    <location>
        <begin position="219"/>
        <end position="263"/>
    </location>
</feature>
<evidence type="ECO:0000259" key="3">
    <source>
        <dbReference type="Pfam" id="PF13392"/>
    </source>
</evidence>
<sequence>MADEEWKNIPVIDGKSFSKYEVSSLGRIRNKESVYVLSDRPNQKGYVCNTFYDDEGKTKTIPIHNIVTRAFLGEPKSVDLTPDHINRKPSDNRVTNLRWATRKQQVANSNRSKCKPRGQPVVQYTMEMKKIKRWPNITTAADELKIHKSNITQACKGKLNQARGYKWAYERQDLDGEIWKEYKPFDVLVSNMGRIKSSHRHIVYGSKTGDYMIYGEPGKLVHIIVAETFLPNPENKPEVNHKDKDGTNNKLENLEWATSSENMFHSHRTNSNPNRYSASRAVKQYDLEGNFIGEYKSTHEASRQIGCQQTSISRVCLGLSKSTKGYVFKYANKDVLNRPATKCSKNVDLIDEKGNVIETYESARAASLNLEISDQSIYEILRGKRKKTRGGYRFRYH</sequence>
<dbReference type="Pfam" id="PF22083">
    <property type="entry name" value="I-HmuI_NUMOD-like"/>
    <property type="match status" value="1"/>
</dbReference>
<name>A0A481YT67_9VIRU</name>
<dbReference type="InterPro" id="IPR003647">
    <property type="entry name" value="Intron_nuc_1_rpt"/>
</dbReference>
<feature type="domain" description="HNH nuclease" evidence="3">
    <location>
        <begin position="63"/>
        <end position="105"/>
    </location>
</feature>
<dbReference type="InterPro" id="IPR003615">
    <property type="entry name" value="HNH_nuc"/>
</dbReference>
<feature type="domain" description="Nuclease-associated modular DNA-binding 1" evidence="1">
    <location>
        <begin position="120"/>
        <end position="153"/>
    </location>
</feature>
<dbReference type="GO" id="GO:0016788">
    <property type="term" value="F:hydrolase activity, acting on ester bonds"/>
    <property type="evidence" value="ECO:0007669"/>
    <property type="project" value="InterPro"/>
</dbReference>
<evidence type="ECO:0000313" key="5">
    <source>
        <dbReference type="EMBL" id="QBK85694.1"/>
    </source>
</evidence>
<dbReference type="Pfam" id="PF07463">
    <property type="entry name" value="NUMOD4"/>
    <property type="match status" value="1"/>
</dbReference>
<dbReference type="Pfam" id="PF13392">
    <property type="entry name" value="HNH_3"/>
    <property type="match status" value="2"/>
</dbReference>
<dbReference type="SUPFAM" id="SSF64496">
    <property type="entry name" value="DNA-binding domain of intron-encoded endonucleases"/>
    <property type="match status" value="2"/>
</dbReference>
<feature type="domain" description="NUMOD4" evidence="2">
    <location>
        <begin position="4"/>
        <end position="48"/>
    </location>
</feature>
<evidence type="ECO:0000259" key="4">
    <source>
        <dbReference type="Pfam" id="PF22083"/>
    </source>
</evidence>